<feature type="region of interest" description="Disordered" evidence="1">
    <location>
        <begin position="1"/>
        <end position="63"/>
    </location>
</feature>
<evidence type="ECO:0000313" key="2">
    <source>
        <dbReference type="EMBL" id="MPN38186.1"/>
    </source>
</evidence>
<name>A0A645HHX2_9ZZZZ</name>
<proteinExistence type="predicted"/>
<comment type="caution">
    <text evidence="2">The sequence shown here is derived from an EMBL/GenBank/DDBJ whole genome shotgun (WGS) entry which is preliminary data.</text>
</comment>
<dbReference type="AlphaFoldDB" id="A0A645HHX2"/>
<dbReference type="EMBL" id="VSSQ01093269">
    <property type="protein sequence ID" value="MPN38186.1"/>
    <property type="molecule type" value="Genomic_DNA"/>
</dbReference>
<gene>
    <name evidence="2" type="ORF">SDC9_185710</name>
</gene>
<sequence>MACGSGVSFRKPAEAFPARRSVPPPVPRPVSGRRASPGRRVSPALFGTGRGTGPPDWRMPAAAGGFRGKSWRRCCLCRSRNLLRKGGRRAVSAPSGSLLRPPGIFPAFPARRRSGPTVPGNRGSGSAVRGRSGRRPPAVPLPCRPG</sequence>
<accession>A0A645HHX2</accession>
<feature type="compositionally biased region" description="Low complexity" evidence="1">
    <location>
        <begin position="29"/>
        <end position="44"/>
    </location>
</feature>
<evidence type="ECO:0000256" key="1">
    <source>
        <dbReference type="SAM" id="MobiDB-lite"/>
    </source>
</evidence>
<reference evidence="2" key="1">
    <citation type="submission" date="2019-08" db="EMBL/GenBank/DDBJ databases">
        <authorList>
            <person name="Kucharzyk K."/>
            <person name="Murdoch R.W."/>
            <person name="Higgins S."/>
            <person name="Loffler F."/>
        </authorList>
    </citation>
    <scope>NUCLEOTIDE SEQUENCE</scope>
</reference>
<feature type="compositionally biased region" description="Pro residues" evidence="1">
    <location>
        <begin position="137"/>
        <end position="146"/>
    </location>
</feature>
<protein>
    <submittedName>
        <fullName evidence="2">Uncharacterized protein</fullName>
    </submittedName>
</protein>
<feature type="region of interest" description="Disordered" evidence="1">
    <location>
        <begin position="86"/>
        <end position="146"/>
    </location>
</feature>
<organism evidence="2">
    <name type="scientific">bioreactor metagenome</name>
    <dbReference type="NCBI Taxonomy" id="1076179"/>
    <lineage>
        <taxon>unclassified sequences</taxon>
        <taxon>metagenomes</taxon>
        <taxon>ecological metagenomes</taxon>
    </lineage>
</organism>